<organism evidence="3 4">
    <name type="scientific">Neocallimastix californiae</name>
    <dbReference type="NCBI Taxonomy" id="1754190"/>
    <lineage>
        <taxon>Eukaryota</taxon>
        <taxon>Fungi</taxon>
        <taxon>Fungi incertae sedis</taxon>
        <taxon>Chytridiomycota</taxon>
        <taxon>Chytridiomycota incertae sedis</taxon>
        <taxon>Neocallimastigomycetes</taxon>
        <taxon>Neocallimastigales</taxon>
        <taxon>Neocallimastigaceae</taxon>
        <taxon>Neocallimastix</taxon>
    </lineage>
</organism>
<sequence length="4631" mass="517150">MTSDIMDGGNNIALYYCGDQGICRSLDGYITDVLGDTTNPNKLKFCLGNMSIDFLSTETTEYYIIHKRGNTNYSLVRATKNIFTIEELKNSNGFEKFNVINTEDVKRIVIDDATTDDLTSSITNLALFNCDITKGICRQTYGYIKSKDNTYYSFDANDSNPKKVVELASSKCSDSSDIGTLQSDGCLCLINDSSNPKKKVLQEILLLGQPITPFTMIISMIPTEITESLSDTCTINNLLKGGKLCITESNDDAINFISNNTINYYMTYNGTNYKLVIAKKNLFIVVTTTGDDGSELNLINLNNAEIMNLSTRTIKTDHLPYLALFKCYTTKICKRTYGYVKDYSNEYYEIHSNHHNSKVAIEPSCGDSYVGKLITPDQNLCLTSNSLGTLTNSESYVMFNGNRSVFSQEQYINIYISSSTNAFYHDKFVDVSIDGGVKLFQSNKLIKPTSISNNEALSLYICNTEGICFSADGYAKKDNDYYNIGIHGYGKMESNDFVNECSQSNTGKLKLDYNFCTGGTDSENYPDEVKNYIIYEVDTKPLLVKTAPGLIAKVEITEHPYDGLNIYLIESTISKFKSFDKEIKTETLTNLFFFNCNLNGTIKKCQQTYGYLKGADTIYEINVKGTKSAITSKNCNSETIGSITSDTINNATSNKFCLNDESMNVEFIREGIYIINAVANNIFTDSTNNSILTNSTSNAIFYDNFYRGNEILLTASNVVIEVGGITTENVTKLKVYSCEISGSCSLEGGYVTNGNGEYYSVSKTGQSKKINQLENSCNGNIGKLITEGKLCINDNDNEAVSFLTDSNDKKNYIINENNTYQFITSIQNIFLITVIKELQPGVNIINIKSSQKIDPTSVTESTLDLPNIGLFYCIKFNNNGDLSCKRTIGYIKINNNDTPKYYSIGWNGNNNLVTPNIVCSSDLVGQLGSSKKLCLGNSEGDFGETNESITYIIKPPNSSSVFANISDENILIFSDTNSFVFENIIDISDNHGVKLFDSNKLIGINGTPSSASVLSLYICKTEGVCTRAEGYAHISSIYYKIQISESSEMNDSDYKDSCSSNNVDSQYKFVKSIDHIIAKITLNDNDDTSTIDENNLEDINLIDCEKAKIISMSDENLKASLLTPNIGNLALFRCEKNDKICKQTYGYLASTDIGNEKKYYSFDISSSNGNIVDFTSEPSCSNDTDVGKLQKNGELCLKNDNSNPIKHSITESNIYSISTKSTSIFSKVISDKNIIIRSNGKAFFLDNYYKEKGVNLFVSYMKSATSVVKDNISKTILCICNREGICTSIKGYIKIENNYYSIEASEQETKNKLLLDEKFRTECSSSNDGGQLLSYGNLCLGMESIEFLSSDQKEYYIGFEGNDTKFIRAIENIFTIEDLKGTIENGANIVNIETSEVLNTLSAMSSAITPVLKQLAYFNCETGKVCKQTVGYLKSSDEKYYSIYNPTSLNNEARKLTGSCSSEENGKLNNDGKLCSFGVTIDWDTKNIIIPSIQSDTPFTDYNGRTIVANVNNNSIILNNLYGDSGPNLIDKEAMIKHDLTNIEGDITKLLLFNCGKNGICLSNTGFIKDNNEYYEIKNTLENNYTNMNKKLAITDINDCLSSESIGKLNSDYELCIDNNESITFISETNKKVDYLIMKGTLLVRAIEGIFSIGDINGTISSGLNGVILDNAKIFSLPSTSTTIEEGLNSLGLFYCDDTKICRQTYGYLESTDNDPGYYSLSIDGTRERIVPYKNCNKIGDLIKDWKICLNNNDSIDIIDGNIYVFDATQTSLFSKGIAFPYIMVKAMSKAIILKIIENGYQVSKNDGNVITTATGNDLENDSSKERVGIYGCEKEMNTCKLVSGYVISGTKYYISTANKIGVTEYGDVTEVNSIKSNYCKEKIGHIVKESTKYYLCLGDEISVELSQDNDGNYIAFDSVTAGSPLEAKKMIKYSNKRSISYIVNDEYFEGKDRNYVIKVPNSNLNPQENYYLYLSDNGSYSLNDERSIGAYKQLNEGNIYEDISSELSCEDRVYLFFCESGECIETIGYMNIDGMMYTNDNTSGKWEEREKTNNCSPLEYNYVSYDGSQLKVCMKNDNGNAYSVIDQSKDYMIAIGSTNNYQKFIGNSGSSIIGKPDEKDGYYLIKENIIITDTIEESNIIVICQNSECTIVKAEDGYYPDANGNAVIHCSSEGENITCKLEKVNKSSTFIDAGDTSHLIYCEVDTDNKVYCSSFESNASEEKQEHYVSGDEKLITCTFNGEKPECVIEGSTFNGYFIDSAPQHSTDKKIIRCADSICEEIKISELNLIGPGSLNNDADGISIKINESTSIKVEIGCETSYQSIDVEANVFPGVHEERTISVKINKDGSIIYLEDTSLATCESSCINEVYCWDFQNSKIQTEVNQVCENINGKNHVELTEAGKAILFYDNNGKNIEKPTMDTPNIMAYQCTFEEGENLPQEKCILVKGYLISRDNKILQCNGWKREGCTILENSGPCVDGDEGRLGEGDNGKEVCFGKNLGVPLPTKEDEVRYVAFRVNNVKNNNVNEIYGKNKGEIVFLALTKNSVLVAEDSEAINEGIYLNWSAESLNDGLIDCTVKGSIEECNIKPGLGYYLDASSLIKKEEKRRKRNNENDSYNWLIKCEKGTKCQLISPNKGYYINAEVSNELFKALIRCPDETYCIAYDGNPNDIYINNDDSKLIQCNSDKCLSVTENTNMLGNNNIPTYFKNADEAADDSSVLIKCSGTCTTISAENNSIFLNGNLKVGTTNENGESGKPLIICYNKRYSGTDTSSIECKTSEAEGTESYYINAGDYISNDNKKLPLIKCESNSECESKEANIANEASEVFYINSNYGEEKDNENYLIKCTSDTECEYYNNVKADDNTEYYVHGEAEGIENAVIECTMEEINEEEERKYKASCRLIKNQLPTNVYISTYNQKQIIICSSNECTAQDNGSTPKKTEYYINTDPNNNINSLIKCSYNDNCITVEDFNEFENENQVFINSNFGKADNENQLIKCEDGSCELTKSGATSEKPEYYFNSGDSDTSGDYRGDVIECIANEDSKVTCDSITSSEGSVYINANYDNDKNENQLIICENKVCKEKLIEYTDEKTEYNFVNAGKENEGGIIKCYKTINEGKCSVSKLGEEDTFIDNNTGQLIVCDESGCKPKSTGASTDSNEYYLSGEEIIKCEVIDGEKICKKVVPIPTIDDGVFIDSSNPNQIIYCDGNKCSSKPSTADNDQPQYFINGDPDSDLIECRKNGEKITCKAISGNDGDVFLNGSYPELDQVNQVIKCNSKTCIATTISGGSLGSDENPQYFINTGNKNSNKMKDALIVCVKSVCELQDGSINDVYVNSDEETKNDKPLIKCEKLGCSISSSGATKGNNETYINSGKDEGTSSDNTSSKKGIIECSIDSSNKKVTCIVKKSDDVQEGLYLNSNYSENGDTNQMIKCTKKDGCTGITITEGIDTEYHVNGESTGLENVIIACTNTKCEKQTPTSVPSYYVGKDENENQGLIECVETTISNRRRSTRSNIQKCTWRPAFNSEGYYLNNGYNKLSYPLIQCDSSEGCNPVEAEIGYYVNAGNSLKPVIVCERENNECYERESPICPEPAMAVPGNYCYANGQLKFFKSNNSDAVYASKNKDIFVSATISKNGFPGIRSSTFALFKVSYYSINRYYKSGSIIVDKNGNVVDSMDGDQSGYTIYTCDEITKVCTESKSCSPNTYLYDAINKKAIRCNEEGKMEYTDEDGYVIDGSGGSKTSTIIYCDKDGENCYIINPNQSNGNGHGGRDNNGSNKTPKTVYYTNGNNLIKCTNGICVKVSVKPGNYLGYGENGILGIIHCNANNECIFIYPDSGVKYLNSGSDRNLYPLIECTLNEGCYVTEGNPGYYLTSSSKTLIFCKSFITCYEINPMEHYYFNADCTEENNTIIKCVEAGNVISCFLEDAFSGYYLTSEPDILVHCRIGNRCKEIRVHNGIFRGALKEEVSIKRRSELEKDLQFEIRNSLNKKLSKRKNESLEVNDNSENIIDTLKNKELKEESKIFSTRDTNDVYDIIRCVEGKCAALTISELAAVPICEFSNNKCYITLEYSMTKKATSSIEAGDFCTNSDHSILYFATDTIVVKPNVISGKTATYVYTTSTTNCLEANDSYRNRYYSEKSSIYTIDVDCIIQIYETAYIFLNNKENRIVRSRDIDEYNDSNVELYRCKRSHCRPVNALNTITYIADINKRILKYDVNNKLYSFVYDKDIICIFKDNKCTPNADMKKNEFCITYKGELVLAQSSIKNRETGVCYLSEGINSYIYGYGFSQHLYHMNQFTAQMVDQTGYYIINIFTNTTIERSTYLSKNINLVMYACTHSSCHIYEPHEDTYYYDSQAKTIYRYKDGDYSLPSTSGYAYISVDPTQTYIYKVVKAESDEIKIHGIVNDGYYYTIDKEMYYCNLGEDHDCSPIDETGYYITNTGAIYYCIHDSEELEATECTKQLCINGQYYYIEETYYRCDTHSNFVPMKSRYCSYDENVVINFPLALTEELPGYVKQAVKEISRHNNSTAVSYHRVKNYLKSISGIFTNCTYNEEESTSMFDLVCINNYVDVDKETNEAKICSIEQLGYVECIENEENPEKCNITSYSNSLKPSIFMIIFLILISVILIFNV</sequence>
<feature type="region of interest" description="Disordered" evidence="1">
    <location>
        <begin position="3365"/>
        <end position="3384"/>
    </location>
</feature>
<name>A0A1Y2DWI4_9FUNG</name>
<proteinExistence type="predicted"/>
<evidence type="ECO:0000256" key="1">
    <source>
        <dbReference type="SAM" id="MobiDB-lite"/>
    </source>
</evidence>
<comment type="caution">
    <text evidence="3">The sequence shown here is derived from an EMBL/GenBank/DDBJ whole genome shotgun (WGS) entry which is preliminary data.</text>
</comment>
<accession>A0A1Y2DWI4</accession>
<evidence type="ECO:0000313" key="4">
    <source>
        <dbReference type="Proteomes" id="UP000193920"/>
    </source>
</evidence>
<protein>
    <recommendedName>
        <fullName evidence="5">Scaffoldin</fullName>
    </recommendedName>
</protein>
<gene>
    <name evidence="3" type="ORF">LY90DRAFT_505298</name>
</gene>
<dbReference type="Proteomes" id="UP000193920">
    <property type="component" value="Unassembled WGS sequence"/>
</dbReference>
<dbReference type="EMBL" id="MCOG01000056">
    <property type="protein sequence ID" value="ORY63638.1"/>
    <property type="molecule type" value="Genomic_DNA"/>
</dbReference>
<evidence type="ECO:0000256" key="2">
    <source>
        <dbReference type="SAM" id="Phobius"/>
    </source>
</evidence>
<keyword evidence="2" id="KW-1133">Transmembrane helix</keyword>
<reference evidence="3 4" key="1">
    <citation type="submission" date="2016-08" db="EMBL/GenBank/DDBJ databases">
        <title>A Parts List for Fungal Cellulosomes Revealed by Comparative Genomics.</title>
        <authorList>
            <consortium name="DOE Joint Genome Institute"/>
            <person name="Haitjema C.H."/>
            <person name="Gilmore S.P."/>
            <person name="Henske J.K."/>
            <person name="Solomon K.V."/>
            <person name="De Groot R."/>
            <person name="Kuo A."/>
            <person name="Mondo S.J."/>
            <person name="Salamov A.A."/>
            <person name="Labutti K."/>
            <person name="Zhao Z."/>
            <person name="Chiniquy J."/>
            <person name="Barry K."/>
            <person name="Brewer H.M."/>
            <person name="Purvine S.O."/>
            <person name="Wright A.T."/>
            <person name="Boxma B."/>
            <person name="Van Alen T."/>
            <person name="Hackstein J.H."/>
            <person name="Baker S.E."/>
            <person name="Grigoriev I.V."/>
            <person name="O'Malley M.A."/>
        </authorList>
    </citation>
    <scope>NUCLEOTIDE SEQUENCE [LARGE SCALE GENOMIC DNA]</scope>
    <source>
        <strain evidence="3 4">G1</strain>
    </source>
</reference>
<feature type="transmembrane region" description="Helical" evidence="2">
    <location>
        <begin position="4610"/>
        <end position="4629"/>
    </location>
</feature>
<dbReference type="STRING" id="1754190.A0A1Y2DWI4"/>
<evidence type="ECO:0008006" key="5">
    <source>
        <dbReference type="Google" id="ProtNLM"/>
    </source>
</evidence>
<keyword evidence="4" id="KW-1185">Reference proteome</keyword>
<keyword evidence="2" id="KW-0472">Membrane</keyword>
<evidence type="ECO:0000313" key="3">
    <source>
        <dbReference type="EMBL" id="ORY63638.1"/>
    </source>
</evidence>
<keyword evidence="2" id="KW-0812">Transmembrane</keyword>